<comment type="caution">
    <text evidence="2">The sequence shown here is derived from an EMBL/GenBank/DDBJ whole genome shotgun (WGS) entry which is preliminary data.</text>
</comment>
<evidence type="ECO:0000256" key="1">
    <source>
        <dbReference type="SAM" id="MobiDB-lite"/>
    </source>
</evidence>
<proteinExistence type="predicted"/>
<evidence type="ECO:0000313" key="2">
    <source>
        <dbReference type="EMBL" id="TGO70981.1"/>
    </source>
</evidence>
<feature type="compositionally biased region" description="Polar residues" evidence="1">
    <location>
        <begin position="181"/>
        <end position="200"/>
    </location>
</feature>
<dbReference type="AlphaFoldDB" id="A0A4Z1JB81"/>
<dbReference type="OrthoDB" id="10566920at2759"/>
<feature type="region of interest" description="Disordered" evidence="1">
    <location>
        <begin position="181"/>
        <end position="211"/>
    </location>
</feature>
<protein>
    <submittedName>
        <fullName evidence="2">Uncharacterized protein</fullName>
    </submittedName>
</protein>
<evidence type="ECO:0000313" key="3">
    <source>
        <dbReference type="Proteomes" id="UP000297229"/>
    </source>
</evidence>
<organism evidence="2 3">
    <name type="scientific">Botrytis elliptica</name>
    <dbReference type="NCBI Taxonomy" id="278938"/>
    <lineage>
        <taxon>Eukaryota</taxon>
        <taxon>Fungi</taxon>
        <taxon>Dikarya</taxon>
        <taxon>Ascomycota</taxon>
        <taxon>Pezizomycotina</taxon>
        <taxon>Leotiomycetes</taxon>
        <taxon>Helotiales</taxon>
        <taxon>Sclerotiniaceae</taxon>
        <taxon>Botrytis</taxon>
    </lineage>
</organism>
<dbReference type="EMBL" id="PQXM01000634">
    <property type="protein sequence ID" value="TGO70981.1"/>
    <property type="molecule type" value="Genomic_DNA"/>
</dbReference>
<dbReference type="Proteomes" id="UP000297229">
    <property type="component" value="Unassembled WGS sequence"/>
</dbReference>
<reference evidence="2 3" key="1">
    <citation type="submission" date="2017-12" db="EMBL/GenBank/DDBJ databases">
        <title>Comparative genomics of Botrytis spp.</title>
        <authorList>
            <person name="Valero-Jimenez C.A."/>
            <person name="Tapia P."/>
            <person name="Veloso J."/>
            <person name="Silva-Moreno E."/>
            <person name="Staats M."/>
            <person name="Valdes J.H."/>
            <person name="Van Kan J.A.L."/>
        </authorList>
    </citation>
    <scope>NUCLEOTIDE SEQUENCE [LARGE SCALE GENOMIC DNA]</scope>
    <source>
        <strain evidence="2 3">Be9601</strain>
    </source>
</reference>
<sequence length="211" mass="21647">MQLKANQRRAWLALRDRGCDTFALTIGNEPRARDGVDSGDAASAIEYCIVRAGGKVGSDTLLAVESAAHFETFGNTGVGDAFGAIEGESILADGLGNTDTHASLEPGSNFAVPSHRSGAAAGSVRDSIDGEIASGGQPAASSITHFSVSTSSSDPGGQLGFSDKLYFVVLGLKLLPLGQEGANSDTQSPAFRILPSSQPGPETEAHTLKRS</sequence>
<accession>A0A4Z1JB81</accession>
<name>A0A4Z1JB81_9HELO</name>
<keyword evidence="3" id="KW-1185">Reference proteome</keyword>
<gene>
    <name evidence="2" type="ORF">BELL_0636g00040</name>
</gene>